<dbReference type="PANTHER" id="PTHR37984">
    <property type="entry name" value="PROTEIN CBG26694"/>
    <property type="match status" value="1"/>
</dbReference>
<dbReference type="Pfam" id="PF00665">
    <property type="entry name" value="rve"/>
    <property type="match status" value="1"/>
</dbReference>
<dbReference type="Proteomes" id="UP000499080">
    <property type="component" value="Unassembled WGS sequence"/>
</dbReference>
<dbReference type="GO" id="GO:0015074">
    <property type="term" value="P:DNA integration"/>
    <property type="evidence" value="ECO:0007669"/>
    <property type="project" value="InterPro"/>
</dbReference>
<evidence type="ECO:0000313" key="2">
    <source>
        <dbReference type="EMBL" id="GBM41060.1"/>
    </source>
</evidence>
<dbReference type="EMBL" id="BGPR01000950">
    <property type="protein sequence ID" value="GBM41060.1"/>
    <property type="molecule type" value="Genomic_DNA"/>
</dbReference>
<proteinExistence type="predicted"/>
<name>A0A4Y2FHJ9_ARAVE</name>
<dbReference type="InterPro" id="IPR001584">
    <property type="entry name" value="Integrase_cat-core"/>
</dbReference>
<dbReference type="InterPro" id="IPR050951">
    <property type="entry name" value="Retrovirus_Pol_polyprotein"/>
</dbReference>
<accession>A0A4Y2FHJ9</accession>
<gene>
    <name evidence="2" type="primary">Tf2-11_12</name>
    <name evidence="2" type="ORF">AVEN_180963_1</name>
</gene>
<sequence length="250" mass="29064">MQRYIRRHISMCFECLVNKVPSGKRQGFLQPIPTGRRPFAIVHLDHLDPFITSSKRNKELHVIIDNMTRSVRLYPMRDTSSKSVLKSAKNFVEDFRLPNRIISDPASCFTSHEFQWFCGENGILHTLNSTSHAQGNGMVERVHRKVLSTIVTSMEKDDQRDWGSKIKDTERNLNNTVNKTLGKTPFEILHGYVRRFKDGILRLFADEEHEVWNDPEKLQLEAREKIAKGQEKMKAYYGKKKSETLLFDKG</sequence>
<evidence type="ECO:0000313" key="3">
    <source>
        <dbReference type="Proteomes" id="UP000499080"/>
    </source>
</evidence>
<dbReference type="OrthoDB" id="6435538at2759"/>
<dbReference type="Gene3D" id="3.30.420.10">
    <property type="entry name" value="Ribonuclease H-like superfamily/Ribonuclease H"/>
    <property type="match status" value="1"/>
</dbReference>
<reference evidence="2 3" key="1">
    <citation type="journal article" date="2019" name="Sci. Rep.">
        <title>Orb-weaving spider Araneus ventricosus genome elucidates the spidroin gene catalogue.</title>
        <authorList>
            <person name="Kono N."/>
            <person name="Nakamura H."/>
            <person name="Ohtoshi R."/>
            <person name="Moran D.A.P."/>
            <person name="Shinohara A."/>
            <person name="Yoshida Y."/>
            <person name="Fujiwara M."/>
            <person name="Mori M."/>
            <person name="Tomita M."/>
            <person name="Arakawa K."/>
        </authorList>
    </citation>
    <scope>NUCLEOTIDE SEQUENCE [LARGE SCALE GENOMIC DNA]</scope>
</reference>
<comment type="caution">
    <text evidence="2">The sequence shown here is derived from an EMBL/GenBank/DDBJ whole genome shotgun (WGS) entry which is preliminary data.</text>
</comment>
<dbReference type="InterPro" id="IPR036397">
    <property type="entry name" value="RNaseH_sf"/>
</dbReference>
<protein>
    <submittedName>
        <fullName evidence="2">Transposon Tf2-11 polyprotein</fullName>
    </submittedName>
</protein>
<feature type="domain" description="Integrase catalytic" evidence="1">
    <location>
        <begin position="34"/>
        <end position="193"/>
    </location>
</feature>
<dbReference type="PANTHER" id="PTHR37984:SF5">
    <property type="entry name" value="PROTEIN NYNRIN-LIKE"/>
    <property type="match status" value="1"/>
</dbReference>
<organism evidence="2 3">
    <name type="scientific">Araneus ventricosus</name>
    <name type="common">Orbweaver spider</name>
    <name type="synonym">Epeira ventricosa</name>
    <dbReference type="NCBI Taxonomy" id="182803"/>
    <lineage>
        <taxon>Eukaryota</taxon>
        <taxon>Metazoa</taxon>
        <taxon>Ecdysozoa</taxon>
        <taxon>Arthropoda</taxon>
        <taxon>Chelicerata</taxon>
        <taxon>Arachnida</taxon>
        <taxon>Araneae</taxon>
        <taxon>Araneomorphae</taxon>
        <taxon>Entelegynae</taxon>
        <taxon>Araneoidea</taxon>
        <taxon>Araneidae</taxon>
        <taxon>Araneus</taxon>
    </lineage>
</organism>
<evidence type="ECO:0000259" key="1">
    <source>
        <dbReference type="PROSITE" id="PS50994"/>
    </source>
</evidence>
<dbReference type="AlphaFoldDB" id="A0A4Y2FHJ9"/>
<dbReference type="InterPro" id="IPR012337">
    <property type="entry name" value="RNaseH-like_sf"/>
</dbReference>
<dbReference type="SUPFAM" id="SSF53098">
    <property type="entry name" value="Ribonuclease H-like"/>
    <property type="match status" value="1"/>
</dbReference>
<dbReference type="GO" id="GO:0003676">
    <property type="term" value="F:nucleic acid binding"/>
    <property type="evidence" value="ECO:0007669"/>
    <property type="project" value="InterPro"/>
</dbReference>
<keyword evidence="3" id="KW-1185">Reference proteome</keyword>
<dbReference type="PROSITE" id="PS50994">
    <property type="entry name" value="INTEGRASE"/>
    <property type="match status" value="1"/>
</dbReference>